<evidence type="ECO:0000313" key="3">
    <source>
        <dbReference type="EMBL" id="SDJ56651.1"/>
    </source>
</evidence>
<dbReference type="GeneID" id="42306824"/>
<evidence type="ECO:0000313" key="4">
    <source>
        <dbReference type="Proteomes" id="UP000037269"/>
    </source>
</evidence>
<dbReference type="SUPFAM" id="SSF82866">
    <property type="entry name" value="Multidrug efflux transporter AcrB transmembrane domain"/>
    <property type="match status" value="2"/>
</dbReference>
<dbReference type="EMBL" id="LGUG01000004">
    <property type="protein sequence ID" value="KON96888.1"/>
    <property type="molecule type" value="Genomic_DNA"/>
</dbReference>
<reference evidence="2 4" key="1">
    <citation type="submission" date="2015-07" db="EMBL/GenBank/DDBJ databases">
        <title>Fjat-14205 dsm 2895.</title>
        <authorList>
            <person name="Liu B."/>
            <person name="Wang J."/>
            <person name="Zhu Y."/>
            <person name="Liu G."/>
            <person name="Chen Q."/>
            <person name="Chen Z."/>
            <person name="Lan J."/>
            <person name="Che J."/>
            <person name="Ge C."/>
            <person name="Shi H."/>
            <person name="Pan Z."/>
            <person name="Liu X."/>
        </authorList>
    </citation>
    <scope>NUCLEOTIDE SEQUENCE [LARGE SCALE GENOMIC DNA]</scope>
    <source>
        <strain evidence="2 4">DSM 2895</strain>
    </source>
</reference>
<evidence type="ECO:0000313" key="5">
    <source>
        <dbReference type="Proteomes" id="UP000182836"/>
    </source>
</evidence>
<dbReference type="Proteomes" id="UP000182836">
    <property type="component" value="Unassembled WGS sequence"/>
</dbReference>
<sequence length="1036" mass="115868">MIEYIVKKKKITILFFVMAILIGSYRFTQLPKQEMPDIILKQAIVTTIYPGATPEKVEQTVTKPLEQKIKEVQGIKKISSISENGLSTIHIETEGHADAKAIWDEVRKKVQDAKADLPNDAQQPVINDDLNKAFIQSYAITANSIEQIYELHNLMISWKDQLRTVPSVSEVTIKGIPDQEVRVQIDMQKLQQYHISWEQLMQSVQKENEHYPIGNVDYNERTYQLIVKESKDVANLNQVIISRTDSGAPIYLKDVGRVALTHKSPDYMPFFNGKPALTISISSNTGSDVPAMHDRVTEKMDELQRSLPKQYQLEIVFSQMDRVNKIFHGLTREFIFAMLSVIFVCTLGLNLLTASFVAMAIPISVAIGFIILPMMGVTLNQVSVVGLIIVMGILVDDAVVVNDNIERRLNTLGENPSVAAVQGTKEVAISIVTATLATIAAFAPLLLLSGDVGSFIKPIPTVVSFTMLASMIMSFTIIPIFRQWYECWRHSKEKLNNRKSAGLLGKQIDILRDVYAEKLMPKVLKQPLLVGMSGLLISTLAYGLIMFTPIELFPRSDEPQLTINIRLPIGTSIQETNRVTRDISNWAKQQPNVKTVTYAAGGDAPELFKDVSAESKSGVMIGQVAVLGEEGKFNAEEASEKWGTQLEKRYPGLPITLKVPKLGVPVGKPVSIRISGEDLEQLRSLSQQVKEVVLSIKGTKDVQDNIGMDRYALEFQVNKEAMDQYLVNYTDLTRTLQLIGQGVDFSNFDTGKKLIDIKMTLESAKQDPNILFQQVHVTNANGEQIPLAQLTELKPSFSIQKINHYNLVRTITVEADVDGRTATDVMEEIKQKMSRVQFPPGYGWESDGETSEQEDIFKDLGRLYIVVIFLIFMLIVMQFYSLSIPFIVMTTVYMAISGGLIGLFFTRTPLGFMSIMGLIALAGIVVRNGIVLIEFIEDSRQEGMDLKEAVIQAASARFRPILLTSLTAMVGMIPIALMGELLFKPLAYTIIFGLIFSTLLTLLVVPSLYMVLAQWKLKRQNKKNGWNLNKERLTIE</sequence>
<dbReference type="RefSeq" id="WP_043065216.1">
    <property type="nucleotide sequence ID" value="NZ_BJOA01000072.1"/>
</dbReference>
<name>A0A0D1YE28_ANEMI</name>
<dbReference type="PRINTS" id="PR00702">
    <property type="entry name" value="ACRIFLAVINRP"/>
</dbReference>
<feature type="transmembrane region" description="Helical" evidence="1">
    <location>
        <begin position="957"/>
        <end position="978"/>
    </location>
</feature>
<feature type="transmembrane region" description="Helical" evidence="1">
    <location>
        <begin position="357"/>
        <end position="376"/>
    </location>
</feature>
<protein>
    <submittedName>
        <fullName evidence="2">Multidrug ABC transporter</fullName>
    </submittedName>
    <submittedName>
        <fullName evidence="3">Multidrug efflux pump subunit AcrB</fullName>
    </submittedName>
</protein>
<dbReference type="InterPro" id="IPR027463">
    <property type="entry name" value="AcrB_DN_DC_subdom"/>
</dbReference>
<reference evidence="3 5" key="2">
    <citation type="submission" date="2016-10" db="EMBL/GenBank/DDBJ databases">
        <authorList>
            <person name="de Groot N.N."/>
        </authorList>
    </citation>
    <scope>NUCLEOTIDE SEQUENCE [LARGE SCALE GENOMIC DNA]</scope>
    <source>
        <strain evidence="3 5">DSM 2895</strain>
    </source>
</reference>
<feature type="transmembrane region" description="Helical" evidence="1">
    <location>
        <begin position="382"/>
        <end position="401"/>
    </location>
</feature>
<dbReference type="GO" id="GO:0005886">
    <property type="term" value="C:plasma membrane"/>
    <property type="evidence" value="ECO:0007669"/>
    <property type="project" value="TreeGrafter"/>
</dbReference>
<feature type="transmembrane region" description="Helical" evidence="1">
    <location>
        <begin position="427"/>
        <end position="447"/>
    </location>
</feature>
<keyword evidence="1" id="KW-0472">Membrane</keyword>
<dbReference type="GO" id="GO:0042910">
    <property type="term" value="F:xenobiotic transmembrane transporter activity"/>
    <property type="evidence" value="ECO:0007669"/>
    <property type="project" value="TreeGrafter"/>
</dbReference>
<dbReference type="Gene3D" id="3.30.70.1440">
    <property type="entry name" value="Multidrug efflux transporter AcrB pore domain"/>
    <property type="match status" value="1"/>
</dbReference>
<feature type="transmembrane region" description="Helical" evidence="1">
    <location>
        <begin position="334"/>
        <end position="352"/>
    </location>
</feature>
<feature type="transmembrane region" description="Helical" evidence="1">
    <location>
        <begin position="528"/>
        <end position="547"/>
    </location>
</feature>
<feature type="transmembrane region" description="Helical" evidence="1">
    <location>
        <begin position="863"/>
        <end position="880"/>
    </location>
</feature>
<dbReference type="PANTHER" id="PTHR32063">
    <property type="match status" value="1"/>
</dbReference>
<accession>A0A0D1YE28</accession>
<feature type="transmembrane region" description="Helical" evidence="1">
    <location>
        <begin position="459"/>
        <end position="481"/>
    </location>
</feature>
<dbReference type="InterPro" id="IPR001036">
    <property type="entry name" value="Acrflvin-R"/>
</dbReference>
<feature type="transmembrane region" description="Helical" evidence="1">
    <location>
        <begin position="990"/>
        <end position="1012"/>
    </location>
</feature>
<dbReference type="EMBL" id="FNED01000021">
    <property type="protein sequence ID" value="SDJ56651.1"/>
    <property type="molecule type" value="Genomic_DNA"/>
</dbReference>
<dbReference type="Gene3D" id="3.30.70.1320">
    <property type="entry name" value="Multidrug efflux transporter AcrB pore domain like"/>
    <property type="match status" value="1"/>
</dbReference>
<keyword evidence="1" id="KW-0812">Transmembrane</keyword>
<dbReference type="SUPFAM" id="SSF82714">
    <property type="entry name" value="Multidrug efflux transporter AcrB TolC docking domain, DN and DC subdomains"/>
    <property type="match status" value="2"/>
</dbReference>
<gene>
    <name evidence="2" type="ORF">AF333_16770</name>
    <name evidence="3" type="ORF">SAMN04487909_1214</name>
</gene>
<dbReference type="SUPFAM" id="SSF82693">
    <property type="entry name" value="Multidrug efflux transporter AcrB pore domain, PN1, PN2, PC1 and PC2 subdomains"/>
    <property type="match status" value="3"/>
</dbReference>
<dbReference type="STRING" id="47500.AF333_16770"/>
<evidence type="ECO:0000313" key="2">
    <source>
        <dbReference type="EMBL" id="KON96888.1"/>
    </source>
</evidence>
<organism evidence="2 4">
    <name type="scientific">Aneurinibacillus migulanus</name>
    <name type="common">Bacillus migulanus</name>
    <dbReference type="NCBI Taxonomy" id="47500"/>
    <lineage>
        <taxon>Bacteria</taxon>
        <taxon>Bacillati</taxon>
        <taxon>Bacillota</taxon>
        <taxon>Bacilli</taxon>
        <taxon>Bacillales</taxon>
        <taxon>Paenibacillaceae</taxon>
        <taxon>Aneurinibacillus group</taxon>
        <taxon>Aneurinibacillus</taxon>
    </lineage>
</organism>
<dbReference type="AlphaFoldDB" id="A0A0D1YE28"/>
<dbReference type="Pfam" id="PF00873">
    <property type="entry name" value="ACR_tran"/>
    <property type="match status" value="1"/>
</dbReference>
<dbReference type="PANTHER" id="PTHR32063:SF24">
    <property type="entry name" value="CATION EFFLUX SYSTEM (ACRB_ACRD_ACRF FAMILY)"/>
    <property type="match status" value="1"/>
</dbReference>
<keyword evidence="1" id="KW-1133">Transmembrane helix</keyword>
<dbReference type="PATRIC" id="fig|47500.8.peg.5667"/>
<dbReference type="Gene3D" id="3.30.70.1430">
    <property type="entry name" value="Multidrug efflux transporter AcrB pore domain"/>
    <property type="match status" value="2"/>
</dbReference>
<feature type="transmembrane region" description="Helical" evidence="1">
    <location>
        <begin position="912"/>
        <end position="936"/>
    </location>
</feature>
<evidence type="ECO:0000256" key="1">
    <source>
        <dbReference type="SAM" id="Phobius"/>
    </source>
</evidence>
<dbReference type="OrthoDB" id="9757876at2"/>
<dbReference type="Proteomes" id="UP000037269">
    <property type="component" value="Unassembled WGS sequence"/>
</dbReference>
<dbReference type="Gene3D" id="3.30.2090.10">
    <property type="entry name" value="Multidrug efflux transporter AcrB TolC docking domain, DN and DC subdomains"/>
    <property type="match status" value="2"/>
</dbReference>
<keyword evidence="4" id="KW-1185">Reference proteome</keyword>
<dbReference type="Gene3D" id="1.20.1640.10">
    <property type="entry name" value="Multidrug efflux transporter AcrB transmembrane domain"/>
    <property type="match status" value="2"/>
</dbReference>
<feature type="transmembrane region" description="Helical" evidence="1">
    <location>
        <begin position="887"/>
        <end position="906"/>
    </location>
</feature>
<proteinExistence type="predicted"/>